<accession>A0A953JEI8</accession>
<dbReference type="PROSITE" id="PS51257">
    <property type="entry name" value="PROKAR_LIPOPROTEIN"/>
    <property type="match status" value="1"/>
</dbReference>
<name>A0A953JEI8_9BACT</name>
<feature type="region of interest" description="Disordered" evidence="5">
    <location>
        <begin position="99"/>
        <end position="139"/>
    </location>
</feature>
<sequence>MNRKFNYLVFALIVSSLLVGCAGMERSARKAKYDYYHTELVQADKALMAAQAAGKDKECPAEYNALKAEVDRAYDVYHSCRTKEAIGIANDAQAKIKALCPPKPAPAPEPKPAPAPAPEPAPAPAPAPEPKPAPAPAPEPKRVVETLVIHINFDVDKAAIRKADENELQKAIAFVEKYPDAAFRIEGHTDSTGSDAYNQKLSERRAESVKRYLVAKGGFDKARFSTVGYGETKPIATNKTKEGRFENRRVEISALSE</sequence>
<dbReference type="GO" id="GO:0009279">
    <property type="term" value="C:cell outer membrane"/>
    <property type="evidence" value="ECO:0007669"/>
    <property type="project" value="UniProtKB-SubCell"/>
</dbReference>
<keyword evidence="2 4" id="KW-0472">Membrane</keyword>
<feature type="domain" description="OmpA-like" evidence="6">
    <location>
        <begin position="140"/>
        <end position="257"/>
    </location>
</feature>
<dbReference type="PANTHER" id="PTHR30329">
    <property type="entry name" value="STATOR ELEMENT OF FLAGELLAR MOTOR COMPLEX"/>
    <property type="match status" value="1"/>
</dbReference>
<dbReference type="SUPFAM" id="SSF103088">
    <property type="entry name" value="OmpA-like"/>
    <property type="match status" value="1"/>
</dbReference>
<evidence type="ECO:0000256" key="3">
    <source>
        <dbReference type="ARBA" id="ARBA00023237"/>
    </source>
</evidence>
<dbReference type="PROSITE" id="PS51123">
    <property type="entry name" value="OMPA_2"/>
    <property type="match status" value="1"/>
</dbReference>
<organism evidence="7 8">
    <name type="scientific">Candidatus Nitrobium versatile</name>
    <dbReference type="NCBI Taxonomy" id="2884831"/>
    <lineage>
        <taxon>Bacteria</taxon>
        <taxon>Pseudomonadati</taxon>
        <taxon>Nitrospirota</taxon>
        <taxon>Nitrospiria</taxon>
        <taxon>Nitrospirales</taxon>
        <taxon>Nitrospiraceae</taxon>
        <taxon>Candidatus Nitrobium</taxon>
    </lineage>
</organism>
<dbReference type="Pfam" id="PF00691">
    <property type="entry name" value="OmpA"/>
    <property type="match status" value="1"/>
</dbReference>
<dbReference type="Proteomes" id="UP000705867">
    <property type="component" value="Unassembled WGS sequence"/>
</dbReference>
<feature type="compositionally biased region" description="Pro residues" evidence="5">
    <location>
        <begin position="101"/>
        <end position="138"/>
    </location>
</feature>
<keyword evidence="3" id="KW-0998">Cell outer membrane</keyword>
<evidence type="ECO:0000256" key="5">
    <source>
        <dbReference type="SAM" id="MobiDB-lite"/>
    </source>
</evidence>
<dbReference type="InterPro" id="IPR006665">
    <property type="entry name" value="OmpA-like"/>
</dbReference>
<evidence type="ECO:0000256" key="2">
    <source>
        <dbReference type="ARBA" id="ARBA00023136"/>
    </source>
</evidence>
<dbReference type="AlphaFoldDB" id="A0A953JEI8"/>
<comment type="caution">
    <text evidence="7">The sequence shown here is derived from an EMBL/GenBank/DDBJ whole genome shotgun (WGS) entry which is preliminary data.</text>
</comment>
<evidence type="ECO:0000313" key="8">
    <source>
        <dbReference type="Proteomes" id="UP000705867"/>
    </source>
</evidence>
<reference evidence="7" key="1">
    <citation type="journal article" date="2021" name="bioRxiv">
        <title>Unraveling nitrogen, sulfur and carbon metabolic pathways and microbial community transcriptional responses to substrate deprivation and toxicity stresses in a bioreactor mimicking anoxic brackish coastal sediment conditions.</title>
        <authorList>
            <person name="Martins P.D."/>
            <person name="Echeveste M.J."/>
            <person name="Arshad A."/>
            <person name="Kurth J."/>
            <person name="Ouboter H."/>
            <person name="Jetten M.S.M."/>
            <person name="Welte C.U."/>
        </authorList>
    </citation>
    <scope>NUCLEOTIDE SEQUENCE</scope>
    <source>
        <strain evidence="7">MAG_39</strain>
    </source>
</reference>
<reference evidence="7" key="2">
    <citation type="submission" date="2021-08" db="EMBL/GenBank/DDBJ databases">
        <authorList>
            <person name="Dalcin Martins P."/>
        </authorList>
    </citation>
    <scope>NUCLEOTIDE SEQUENCE</scope>
    <source>
        <strain evidence="7">MAG_39</strain>
    </source>
</reference>
<dbReference type="InterPro" id="IPR006664">
    <property type="entry name" value="OMP_bac"/>
</dbReference>
<dbReference type="Gene3D" id="3.30.1330.60">
    <property type="entry name" value="OmpA-like domain"/>
    <property type="match status" value="1"/>
</dbReference>
<comment type="subcellular location">
    <subcellularLocation>
        <location evidence="1">Cell outer membrane</location>
    </subcellularLocation>
</comment>
<dbReference type="PRINTS" id="PR01021">
    <property type="entry name" value="OMPADOMAIN"/>
</dbReference>
<evidence type="ECO:0000259" key="6">
    <source>
        <dbReference type="PROSITE" id="PS51123"/>
    </source>
</evidence>
<dbReference type="InterPro" id="IPR036737">
    <property type="entry name" value="OmpA-like_sf"/>
</dbReference>
<dbReference type="InterPro" id="IPR050330">
    <property type="entry name" value="Bact_OuterMem_StrucFunc"/>
</dbReference>
<dbReference type="PANTHER" id="PTHR30329:SF21">
    <property type="entry name" value="LIPOPROTEIN YIAD-RELATED"/>
    <property type="match status" value="1"/>
</dbReference>
<evidence type="ECO:0000313" key="7">
    <source>
        <dbReference type="EMBL" id="MBZ0157120.1"/>
    </source>
</evidence>
<proteinExistence type="predicted"/>
<dbReference type="CDD" id="cd07185">
    <property type="entry name" value="OmpA_C-like"/>
    <property type="match status" value="1"/>
</dbReference>
<evidence type="ECO:0000256" key="1">
    <source>
        <dbReference type="ARBA" id="ARBA00004442"/>
    </source>
</evidence>
<evidence type="ECO:0000256" key="4">
    <source>
        <dbReference type="PROSITE-ProRule" id="PRU00473"/>
    </source>
</evidence>
<protein>
    <submittedName>
        <fullName evidence="7">OmpA family protein</fullName>
    </submittedName>
</protein>
<dbReference type="EMBL" id="JAIOIV010000105">
    <property type="protein sequence ID" value="MBZ0157120.1"/>
    <property type="molecule type" value="Genomic_DNA"/>
</dbReference>
<gene>
    <name evidence="7" type="ORF">K8I29_13020</name>
</gene>